<dbReference type="InterPro" id="IPR002912">
    <property type="entry name" value="ACT_dom"/>
</dbReference>
<dbReference type="Proteomes" id="UP000825935">
    <property type="component" value="Chromosome 4"/>
</dbReference>
<keyword evidence="4" id="KW-1185">Reference proteome</keyword>
<dbReference type="Gene3D" id="3.40.50.150">
    <property type="entry name" value="Vaccinia Virus protein VP39"/>
    <property type="match status" value="1"/>
</dbReference>
<dbReference type="OMA" id="RMMERIM"/>
<dbReference type="Gene3D" id="3.30.70.260">
    <property type="match status" value="1"/>
</dbReference>
<feature type="region of interest" description="Disordered" evidence="1">
    <location>
        <begin position="303"/>
        <end position="338"/>
    </location>
</feature>
<dbReference type="PROSITE" id="PS51671">
    <property type="entry name" value="ACT"/>
    <property type="match status" value="1"/>
</dbReference>
<organism evidence="3 4">
    <name type="scientific">Ceratopteris richardii</name>
    <name type="common">Triangle waterfern</name>
    <dbReference type="NCBI Taxonomy" id="49495"/>
    <lineage>
        <taxon>Eukaryota</taxon>
        <taxon>Viridiplantae</taxon>
        <taxon>Streptophyta</taxon>
        <taxon>Embryophyta</taxon>
        <taxon>Tracheophyta</taxon>
        <taxon>Polypodiopsida</taxon>
        <taxon>Polypodiidae</taxon>
        <taxon>Polypodiales</taxon>
        <taxon>Pteridineae</taxon>
        <taxon>Pteridaceae</taxon>
        <taxon>Parkerioideae</taxon>
        <taxon>Ceratopteris</taxon>
    </lineage>
</organism>
<accession>A0A8T2V012</accession>
<dbReference type="PANTHER" id="PTHR33593:SF30">
    <property type="entry name" value="ACT DOMAIN-CONTAINING PROTEIN"/>
    <property type="match status" value="1"/>
</dbReference>
<reference evidence="3" key="1">
    <citation type="submission" date="2021-08" db="EMBL/GenBank/DDBJ databases">
        <title>WGS assembly of Ceratopteris richardii.</title>
        <authorList>
            <person name="Marchant D.B."/>
            <person name="Chen G."/>
            <person name="Jenkins J."/>
            <person name="Shu S."/>
            <person name="Leebens-Mack J."/>
            <person name="Grimwood J."/>
            <person name="Schmutz J."/>
            <person name="Soltis P."/>
            <person name="Soltis D."/>
            <person name="Chen Z.-H."/>
        </authorList>
    </citation>
    <scope>NUCLEOTIDE SEQUENCE</scope>
    <source>
        <strain evidence="3">Whitten #5841</strain>
        <tissue evidence="3">Leaf</tissue>
    </source>
</reference>
<evidence type="ECO:0000313" key="3">
    <source>
        <dbReference type="EMBL" id="KAH7439125.1"/>
    </source>
</evidence>
<sequence length="436" mass="48218">MQWFPDLANAAFCETIELRRKILELQQTWKCSVYQGLEPSNAEYIAALAAGNNSINIVQIGGGISTIALAVAVKATGGLFTSIHTDVLKQDIIRYHMDYLGLTEYVQLLISNEPSNVLISKANVDFAHFTGNPKDYIQYFDCLSLNNKAIIAADNAFTEASIKYVQHVRQQPGVTSSTLPFARGIEITRLASWEKFNAGRMLHSDAHKATVKAGGSEIHSGSSVQGENTTITFLLANGQRSIIEKHMLSSTEDLDSMTSFERTSLTETDFEDPDDRDRSFLSCTNISSIDSLSCSEMTIITATDGGSDHSPSSRTIHSESIESTKTEYSSKSHGNSKPASEIVLESDSIFEIHFQNYSMDTEVTITGLNREMLLSDITTAFSEMGISIKTANIETRDDFIEDVFYITDAKSGAPLHPSEWDSVRERLLYRIVRPVK</sequence>
<dbReference type="Pfam" id="PF07279">
    <property type="entry name" value="DUF1442"/>
    <property type="match status" value="1"/>
</dbReference>
<dbReference type="InterPro" id="IPR029063">
    <property type="entry name" value="SAM-dependent_MTases_sf"/>
</dbReference>
<evidence type="ECO:0000313" key="4">
    <source>
        <dbReference type="Proteomes" id="UP000825935"/>
    </source>
</evidence>
<dbReference type="EMBL" id="CM035409">
    <property type="protein sequence ID" value="KAH7439125.1"/>
    <property type="molecule type" value="Genomic_DNA"/>
</dbReference>
<dbReference type="OrthoDB" id="774871at2759"/>
<dbReference type="CDD" id="cd04873">
    <property type="entry name" value="ACT_UUR-ACR-like"/>
    <property type="match status" value="1"/>
</dbReference>
<feature type="domain" description="ACT" evidence="2">
    <location>
        <begin position="362"/>
        <end position="436"/>
    </location>
</feature>
<dbReference type="InterPro" id="IPR045865">
    <property type="entry name" value="ACT-like_dom_sf"/>
</dbReference>
<evidence type="ECO:0000256" key="1">
    <source>
        <dbReference type="SAM" id="MobiDB-lite"/>
    </source>
</evidence>
<feature type="compositionally biased region" description="Basic and acidic residues" evidence="1">
    <location>
        <begin position="316"/>
        <end position="330"/>
    </location>
</feature>
<protein>
    <recommendedName>
        <fullName evidence="2">ACT domain-containing protein</fullName>
    </recommendedName>
</protein>
<dbReference type="PANTHER" id="PTHR33593">
    <property type="entry name" value="DUF1442 FAMILY PROTEIN"/>
    <property type="match status" value="1"/>
</dbReference>
<dbReference type="InterPro" id="IPR009902">
    <property type="entry name" value="DUF1442"/>
</dbReference>
<dbReference type="SUPFAM" id="SSF55021">
    <property type="entry name" value="ACT-like"/>
    <property type="match status" value="1"/>
</dbReference>
<gene>
    <name evidence="3" type="ORF">KP509_04G046200</name>
</gene>
<evidence type="ECO:0000259" key="2">
    <source>
        <dbReference type="PROSITE" id="PS51671"/>
    </source>
</evidence>
<comment type="caution">
    <text evidence="3">The sequence shown here is derived from an EMBL/GenBank/DDBJ whole genome shotgun (WGS) entry which is preliminary data.</text>
</comment>
<dbReference type="AlphaFoldDB" id="A0A8T2V012"/>
<name>A0A8T2V012_CERRI</name>
<proteinExistence type="predicted"/>